<protein>
    <submittedName>
        <fullName evidence="1">Helix-turn-helix domain-containing protein</fullName>
    </submittedName>
</protein>
<dbReference type="RefSeq" id="WP_042792003.1">
    <property type="nucleotide sequence ID" value="NZ_CTEC01000002.1"/>
</dbReference>
<dbReference type="Pfam" id="PF12833">
    <property type="entry name" value="HTH_18"/>
    <property type="match status" value="1"/>
</dbReference>
<dbReference type="Pfam" id="PF12625">
    <property type="entry name" value="Arabinose_bd"/>
    <property type="match status" value="1"/>
</dbReference>
<keyword evidence="2" id="KW-1185">Reference proteome</keyword>
<dbReference type="InterPro" id="IPR018060">
    <property type="entry name" value="HTH_AraC"/>
</dbReference>
<dbReference type="GO" id="GO:0000976">
    <property type="term" value="F:transcription cis-regulatory region binding"/>
    <property type="evidence" value="ECO:0007669"/>
    <property type="project" value="TreeGrafter"/>
</dbReference>
<dbReference type="GO" id="GO:0005829">
    <property type="term" value="C:cytosol"/>
    <property type="evidence" value="ECO:0007669"/>
    <property type="project" value="TreeGrafter"/>
</dbReference>
<dbReference type="Proteomes" id="UP000199601">
    <property type="component" value="Unassembled WGS sequence"/>
</dbReference>
<dbReference type="SMART" id="SM00342">
    <property type="entry name" value="HTH_ARAC"/>
    <property type="match status" value="1"/>
</dbReference>
<dbReference type="InterPro" id="IPR032687">
    <property type="entry name" value="AraC-type_N"/>
</dbReference>
<dbReference type="SUPFAM" id="SSF46689">
    <property type="entry name" value="Homeodomain-like"/>
    <property type="match status" value="1"/>
</dbReference>
<dbReference type="STRING" id="761804.BN000_04352"/>
<dbReference type="InterPro" id="IPR009057">
    <property type="entry name" value="Homeodomain-like_sf"/>
</dbReference>
<dbReference type="PANTHER" id="PTHR47894:SF1">
    <property type="entry name" value="HTH-TYPE TRANSCRIPTIONAL REGULATOR VQSM"/>
    <property type="match status" value="1"/>
</dbReference>
<proteinExistence type="predicted"/>
<organism evidence="1 2">
    <name type="scientific">Mycobacterium europaeum</name>
    <dbReference type="NCBI Taxonomy" id="761804"/>
    <lineage>
        <taxon>Bacteria</taxon>
        <taxon>Bacillati</taxon>
        <taxon>Actinomycetota</taxon>
        <taxon>Actinomycetes</taxon>
        <taxon>Mycobacteriales</taxon>
        <taxon>Mycobacteriaceae</taxon>
        <taxon>Mycobacterium</taxon>
        <taxon>Mycobacterium simiae complex</taxon>
    </lineage>
</organism>
<dbReference type="PANTHER" id="PTHR47894">
    <property type="entry name" value="HTH-TYPE TRANSCRIPTIONAL REGULATOR GADX"/>
    <property type="match status" value="1"/>
</dbReference>
<evidence type="ECO:0000313" key="2">
    <source>
        <dbReference type="Proteomes" id="UP000199601"/>
    </source>
</evidence>
<dbReference type="GO" id="GO:0003700">
    <property type="term" value="F:DNA-binding transcription factor activity"/>
    <property type="evidence" value="ECO:0007669"/>
    <property type="project" value="InterPro"/>
</dbReference>
<dbReference type="Gene3D" id="1.10.10.60">
    <property type="entry name" value="Homeodomain-like"/>
    <property type="match status" value="1"/>
</dbReference>
<accession>A0A0U1DLV8</accession>
<sequence length="337" mass="36769">MDLNNAGVPPLAFAQLLESQALAPDAVVLLRNIMSREGVDEATLIRRDVQAPLRWLREVYPELAVEQATLLGFAFAGQAQLTSFGPLSVPLVSAGSVAEVVELLTYLPLITTAVNPQFHLNDHGLTVVLCGHTSDPALDCLAITYAGSALLRLLDMLVGDAPSATLHLSWPAPVTLNDLDEDVVLAGRLFFDASMSYLRVPADTLDEVCRFSDPLAYRLAVAQLNSALNQRSGATSFSEKVRQLLEKDPGHRSSQWVADELSLSTSTLKRRLSQEGTTFRALRQSCLRESAMMLLLTRLMSASQIATKLGYNDLASFSHAFKRWTGRSPSEFGISQR</sequence>
<dbReference type="AlphaFoldDB" id="A0A0U1DLV8"/>
<evidence type="ECO:0000313" key="1">
    <source>
        <dbReference type="EMBL" id="CQD18923.1"/>
    </source>
</evidence>
<gene>
    <name evidence="1" type="ORF">BN000_04352</name>
</gene>
<name>A0A0U1DLV8_9MYCO</name>
<dbReference type="EMBL" id="CTEC01000002">
    <property type="protein sequence ID" value="CQD18923.1"/>
    <property type="molecule type" value="Genomic_DNA"/>
</dbReference>
<reference evidence="2" key="1">
    <citation type="submission" date="2015-03" db="EMBL/GenBank/DDBJ databases">
        <authorList>
            <person name="Urmite Genomes"/>
        </authorList>
    </citation>
    <scope>NUCLEOTIDE SEQUENCE [LARGE SCALE GENOMIC DNA]</scope>
    <source>
        <strain evidence="2">CSUR P1344</strain>
    </source>
</reference>
<dbReference type="OrthoDB" id="5241536at2"/>
<dbReference type="PROSITE" id="PS01124">
    <property type="entry name" value="HTH_ARAC_FAMILY_2"/>
    <property type="match status" value="1"/>
</dbReference>